<dbReference type="SUPFAM" id="SSF88946">
    <property type="entry name" value="Sigma2 domain of RNA polymerase sigma factors"/>
    <property type="match status" value="1"/>
</dbReference>
<comment type="caution">
    <text evidence="9">The sequence shown here is derived from an EMBL/GenBank/DDBJ whole genome shotgun (WGS) entry which is preliminary data.</text>
</comment>
<dbReference type="InterPro" id="IPR036388">
    <property type="entry name" value="WH-like_DNA-bd_sf"/>
</dbReference>
<organism evidence="9 10">
    <name type="scientific">Rubritalea spongiae</name>
    <dbReference type="NCBI Taxonomy" id="430797"/>
    <lineage>
        <taxon>Bacteria</taxon>
        <taxon>Pseudomonadati</taxon>
        <taxon>Verrucomicrobiota</taxon>
        <taxon>Verrucomicrobiia</taxon>
        <taxon>Verrucomicrobiales</taxon>
        <taxon>Rubritaleaceae</taxon>
        <taxon>Rubritalea</taxon>
    </lineage>
</organism>
<evidence type="ECO:0000256" key="2">
    <source>
        <dbReference type="ARBA" id="ARBA00023015"/>
    </source>
</evidence>
<sequence length="181" mass="21277">MKEAVQQVLDGDTNAFREVVKRYGPEVRAYLASNLSDYQTVDDLVQETFIGAYNSLERYEVDSNFRAWIYGIARNKLRMHLRKIYRDKDRKEQLKIEVIEQLATAIDENYNDQDHVRIQNLRECIELLPEKNRNIIKSRYFGGSSVIDLAQKLQRTENSVSVILHRLRIVLRKCIESGLRT</sequence>
<dbReference type="Pfam" id="PF04542">
    <property type="entry name" value="Sigma70_r2"/>
    <property type="match status" value="1"/>
</dbReference>
<dbReference type="InterPro" id="IPR007627">
    <property type="entry name" value="RNA_pol_sigma70_r2"/>
</dbReference>
<comment type="similarity">
    <text evidence="1 6">Belongs to the sigma-70 factor family. ECF subfamily.</text>
</comment>
<dbReference type="EMBL" id="JBHUJC010000029">
    <property type="protein sequence ID" value="MFD2276853.1"/>
    <property type="molecule type" value="Genomic_DNA"/>
</dbReference>
<dbReference type="Gene3D" id="1.10.1740.10">
    <property type="match status" value="1"/>
</dbReference>
<keyword evidence="3 6" id="KW-0731">Sigma factor</keyword>
<evidence type="ECO:0000256" key="5">
    <source>
        <dbReference type="ARBA" id="ARBA00023163"/>
    </source>
</evidence>
<evidence type="ECO:0000256" key="1">
    <source>
        <dbReference type="ARBA" id="ARBA00010641"/>
    </source>
</evidence>
<dbReference type="Gene3D" id="1.10.10.10">
    <property type="entry name" value="Winged helix-like DNA-binding domain superfamily/Winged helix DNA-binding domain"/>
    <property type="match status" value="1"/>
</dbReference>
<dbReference type="PROSITE" id="PS01063">
    <property type="entry name" value="SIGMA70_ECF"/>
    <property type="match status" value="1"/>
</dbReference>
<evidence type="ECO:0000259" key="8">
    <source>
        <dbReference type="Pfam" id="PF08281"/>
    </source>
</evidence>
<dbReference type="InterPro" id="IPR039425">
    <property type="entry name" value="RNA_pol_sigma-70-like"/>
</dbReference>
<dbReference type="NCBIfam" id="TIGR02989">
    <property type="entry name" value="Sig-70_gvs1"/>
    <property type="match status" value="1"/>
</dbReference>
<keyword evidence="10" id="KW-1185">Reference proteome</keyword>
<reference evidence="10" key="1">
    <citation type="journal article" date="2019" name="Int. J. Syst. Evol. Microbiol.">
        <title>The Global Catalogue of Microorganisms (GCM) 10K type strain sequencing project: providing services to taxonomists for standard genome sequencing and annotation.</title>
        <authorList>
            <consortium name="The Broad Institute Genomics Platform"/>
            <consortium name="The Broad Institute Genome Sequencing Center for Infectious Disease"/>
            <person name="Wu L."/>
            <person name="Ma J."/>
        </authorList>
    </citation>
    <scope>NUCLEOTIDE SEQUENCE [LARGE SCALE GENOMIC DNA]</scope>
    <source>
        <strain evidence="10">JCM 16545</strain>
    </source>
</reference>
<evidence type="ECO:0000256" key="6">
    <source>
        <dbReference type="RuleBase" id="RU000716"/>
    </source>
</evidence>
<evidence type="ECO:0000259" key="7">
    <source>
        <dbReference type="Pfam" id="PF04542"/>
    </source>
</evidence>
<evidence type="ECO:0000256" key="3">
    <source>
        <dbReference type="ARBA" id="ARBA00023082"/>
    </source>
</evidence>
<dbReference type="InterPro" id="IPR013325">
    <property type="entry name" value="RNA_pol_sigma_r2"/>
</dbReference>
<dbReference type="InterPro" id="IPR013249">
    <property type="entry name" value="RNA_pol_sigma70_r4_t2"/>
</dbReference>
<dbReference type="InterPro" id="IPR014284">
    <property type="entry name" value="RNA_pol_sigma-70_dom"/>
</dbReference>
<dbReference type="PANTHER" id="PTHR43133:SF51">
    <property type="entry name" value="RNA POLYMERASE SIGMA FACTOR"/>
    <property type="match status" value="1"/>
</dbReference>
<dbReference type="InterPro" id="IPR000838">
    <property type="entry name" value="RNA_pol_sigma70_ECF_CS"/>
</dbReference>
<evidence type="ECO:0000256" key="4">
    <source>
        <dbReference type="ARBA" id="ARBA00023125"/>
    </source>
</evidence>
<dbReference type="RefSeq" id="WP_377094201.1">
    <property type="nucleotide sequence ID" value="NZ_JBHSJM010000001.1"/>
</dbReference>
<dbReference type="PANTHER" id="PTHR43133">
    <property type="entry name" value="RNA POLYMERASE ECF-TYPE SIGMA FACTO"/>
    <property type="match status" value="1"/>
</dbReference>
<dbReference type="InterPro" id="IPR013324">
    <property type="entry name" value="RNA_pol_sigma_r3/r4-like"/>
</dbReference>
<keyword evidence="5 6" id="KW-0804">Transcription</keyword>
<proteinExistence type="inferred from homology"/>
<feature type="domain" description="RNA polymerase sigma-70 region 2" evidence="7">
    <location>
        <begin position="20"/>
        <end position="83"/>
    </location>
</feature>
<dbReference type="Proteomes" id="UP001597297">
    <property type="component" value="Unassembled WGS sequence"/>
</dbReference>
<feature type="domain" description="RNA polymerase sigma factor 70 region 4 type 2" evidence="8">
    <location>
        <begin position="119"/>
        <end position="168"/>
    </location>
</feature>
<keyword evidence="2 6" id="KW-0805">Transcription regulation</keyword>
<evidence type="ECO:0000313" key="9">
    <source>
        <dbReference type="EMBL" id="MFD2276853.1"/>
    </source>
</evidence>
<evidence type="ECO:0000313" key="10">
    <source>
        <dbReference type="Proteomes" id="UP001597297"/>
    </source>
</evidence>
<keyword evidence="4 6" id="KW-0238">DNA-binding</keyword>
<dbReference type="Pfam" id="PF08281">
    <property type="entry name" value="Sigma70_r4_2"/>
    <property type="match status" value="1"/>
</dbReference>
<protein>
    <recommendedName>
        <fullName evidence="6">RNA polymerase sigma factor</fullName>
    </recommendedName>
</protein>
<name>A0ABW5E4C2_9BACT</name>
<gene>
    <name evidence="9" type="ORF">ACFSQZ_10260</name>
</gene>
<accession>A0ABW5E4C2</accession>
<dbReference type="SUPFAM" id="SSF88659">
    <property type="entry name" value="Sigma3 and sigma4 domains of RNA polymerase sigma factors"/>
    <property type="match status" value="1"/>
</dbReference>
<dbReference type="NCBIfam" id="TIGR02937">
    <property type="entry name" value="sigma70-ECF"/>
    <property type="match status" value="1"/>
</dbReference>
<dbReference type="InterPro" id="IPR014331">
    <property type="entry name" value="RNA_pol_sigma70_ECF_RHOBA"/>
</dbReference>